<name>A0ABT3B0U7_9CYAN</name>
<dbReference type="Gene3D" id="3.40.50.1010">
    <property type="entry name" value="5'-nuclease"/>
    <property type="match status" value="1"/>
</dbReference>
<accession>A0ABT3B0U7</accession>
<gene>
    <name evidence="2" type="ORF">OGM63_13390</name>
</gene>
<dbReference type="InterPro" id="IPR029060">
    <property type="entry name" value="PIN-like_dom_sf"/>
</dbReference>
<organism evidence="2 3">
    <name type="scientific">Plectonema radiosum NIES-515</name>
    <dbReference type="NCBI Taxonomy" id="2986073"/>
    <lineage>
        <taxon>Bacteria</taxon>
        <taxon>Bacillati</taxon>
        <taxon>Cyanobacteriota</taxon>
        <taxon>Cyanophyceae</taxon>
        <taxon>Oscillatoriophycideae</taxon>
        <taxon>Oscillatoriales</taxon>
        <taxon>Microcoleaceae</taxon>
        <taxon>Plectonema</taxon>
    </lineage>
</organism>
<feature type="domain" description="PIN" evidence="1">
    <location>
        <begin position="5"/>
        <end position="118"/>
    </location>
</feature>
<dbReference type="PANTHER" id="PTHR34610">
    <property type="entry name" value="SSL7007 PROTEIN"/>
    <property type="match status" value="1"/>
</dbReference>
<reference evidence="2 3" key="1">
    <citation type="submission" date="2022-10" db="EMBL/GenBank/DDBJ databases">
        <title>Identification of biosynthetic pathway for the production of the potent trypsin inhibitor radiosumin.</title>
        <authorList>
            <person name="Fewer D.P."/>
            <person name="Delbaje E."/>
            <person name="Ouyang X."/>
            <person name="Agostino P.D."/>
            <person name="Wahlsten M."/>
            <person name="Jokela J."/>
            <person name="Permi P."/>
            <person name="Haapaniemi E."/>
            <person name="Koistinen H."/>
        </authorList>
    </citation>
    <scope>NUCLEOTIDE SEQUENCE [LARGE SCALE GENOMIC DNA]</scope>
    <source>
        <strain evidence="2 3">NIES-515</strain>
    </source>
</reference>
<dbReference type="SMART" id="SM00670">
    <property type="entry name" value="PINc"/>
    <property type="match status" value="1"/>
</dbReference>
<proteinExistence type="predicted"/>
<protein>
    <submittedName>
        <fullName evidence="2">Toxin-antitoxin system toxin component, PIN family</fullName>
    </submittedName>
</protein>
<evidence type="ECO:0000259" key="1">
    <source>
        <dbReference type="SMART" id="SM00670"/>
    </source>
</evidence>
<dbReference type="PANTHER" id="PTHR34610:SF3">
    <property type="entry name" value="SSL7007 PROTEIN"/>
    <property type="match status" value="1"/>
</dbReference>
<comment type="caution">
    <text evidence="2">The sequence shown here is derived from an EMBL/GenBank/DDBJ whole genome shotgun (WGS) entry which is preliminary data.</text>
</comment>
<keyword evidence="3" id="KW-1185">Reference proteome</keyword>
<dbReference type="NCBIfam" id="TIGR00305">
    <property type="entry name" value="putative toxin-antitoxin system toxin component, PIN family"/>
    <property type="match status" value="1"/>
</dbReference>
<dbReference type="InterPro" id="IPR002850">
    <property type="entry name" value="PIN_toxin-like"/>
</dbReference>
<dbReference type="SUPFAM" id="SSF88723">
    <property type="entry name" value="PIN domain-like"/>
    <property type="match status" value="1"/>
</dbReference>
<dbReference type="Pfam" id="PF13470">
    <property type="entry name" value="PIN_3"/>
    <property type="match status" value="1"/>
</dbReference>
<dbReference type="EMBL" id="JAOWRF010000196">
    <property type="protein sequence ID" value="MCV3214494.1"/>
    <property type="molecule type" value="Genomic_DNA"/>
</dbReference>
<dbReference type="RefSeq" id="WP_263746073.1">
    <property type="nucleotide sequence ID" value="NZ_JAOWRF010000196.1"/>
</dbReference>
<sequence>MSHRTGFVFDTNALISGLLFKSSKLGQAFQYALKSGDILLSLQTLAELSDVLSRKKFDRYVTSVEREEFLEALIERAILVEPIETVTVCRDPKDDKFLELALNAKASFIITGDENLLELNPFSGVRILKPDKFLQVFEEDDL</sequence>
<evidence type="ECO:0000313" key="2">
    <source>
        <dbReference type="EMBL" id="MCV3214494.1"/>
    </source>
</evidence>
<dbReference type="Proteomes" id="UP001526143">
    <property type="component" value="Unassembled WGS sequence"/>
</dbReference>
<dbReference type="InterPro" id="IPR002716">
    <property type="entry name" value="PIN_dom"/>
</dbReference>
<evidence type="ECO:0000313" key="3">
    <source>
        <dbReference type="Proteomes" id="UP001526143"/>
    </source>
</evidence>